<organism evidence="2">
    <name type="scientific">Bigelowiella natans</name>
    <name type="common">Pedinomonas minutissima</name>
    <name type="synonym">Chlorarachnion sp. (strain CCMP621)</name>
    <dbReference type="NCBI Taxonomy" id="227086"/>
    <lineage>
        <taxon>Eukaryota</taxon>
        <taxon>Sar</taxon>
        <taxon>Rhizaria</taxon>
        <taxon>Cercozoa</taxon>
        <taxon>Chlorarachniophyceae</taxon>
        <taxon>Bigelowiella</taxon>
    </lineage>
</organism>
<feature type="compositionally biased region" description="Basic residues" evidence="1">
    <location>
        <begin position="1"/>
        <end position="17"/>
    </location>
</feature>
<accession>A0A6U3HUL4</accession>
<proteinExistence type="predicted"/>
<dbReference type="EMBL" id="HBHA01001416">
    <property type="protein sequence ID" value="CAD9579771.1"/>
    <property type="molecule type" value="Transcribed_RNA"/>
</dbReference>
<evidence type="ECO:0000313" key="2">
    <source>
        <dbReference type="EMBL" id="CAD9579771.1"/>
    </source>
</evidence>
<feature type="region of interest" description="Disordered" evidence="1">
    <location>
        <begin position="1"/>
        <end position="37"/>
    </location>
</feature>
<name>A0A6U3HUL4_BIGNA</name>
<dbReference type="AlphaFoldDB" id="A0A6U3HUL4"/>
<sequence length="110" mass="11920">MPRKHNAATRSKRRRRPAPSQGQQNDGDPGMVIAGSRPAQATIAKRMMYPHGRASLSKSDAKVVESRLPQLQHAAKPHREIWDSRVNACKSSSSSSSSSSSFEAVVLVLG</sequence>
<reference evidence="2" key="1">
    <citation type="submission" date="2021-01" db="EMBL/GenBank/DDBJ databases">
        <authorList>
            <person name="Corre E."/>
            <person name="Pelletier E."/>
            <person name="Niang G."/>
            <person name="Scheremetjew M."/>
            <person name="Finn R."/>
            <person name="Kale V."/>
            <person name="Holt S."/>
            <person name="Cochrane G."/>
            <person name="Meng A."/>
            <person name="Brown T."/>
            <person name="Cohen L."/>
        </authorList>
    </citation>
    <scope>NUCLEOTIDE SEQUENCE</scope>
    <source>
        <strain evidence="2">CCMP1258.1</strain>
    </source>
</reference>
<protein>
    <submittedName>
        <fullName evidence="2">Uncharacterized protein</fullName>
    </submittedName>
</protein>
<evidence type="ECO:0000256" key="1">
    <source>
        <dbReference type="SAM" id="MobiDB-lite"/>
    </source>
</evidence>
<gene>
    <name evidence="2" type="ORF">BIGN1055_LOCUS906</name>
</gene>